<dbReference type="Gramene" id="PGSC0003DMT400077951">
    <property type="protein sequence ID" value="PGSC0003DMT400077951"/>
    <property type="gene ID" value="PGSC0003DMG400030317"/>
</dbReference>
<dbReference type="PANTHER" id="PTHR28066:SF1">
    <property type="entry name" value="SMALL RIBOSOMAL SUBUNIT PROTEIN MS37"/>
    <property type="match status" value="1"/>
</dbReference>
<dbReference type="GO" id="GO:0006412">
    <property type="term" value="P:translation"/>
    <property type="evidence" value="ECO:0000318"/>
    <property type="project" value="GO_Central"/>
</dbReference>
<reference evidence="3" key="1">
    <citation type="journal article" date="2011" name="Nature">
        <title>Genome sequence and analysis of the tuber crop potato.</title>
        <authorList>
            <consortium name="The Potato Genome Sequencing Consortium"/>
        </authorList>
    </citation>
    <scope>NUCLEOTIDE SEQUENCE [LARGE SCALE GENOMIC DNA]</scope>
    <source>
        <strain evidence="3">cv. DM1-3 516 R44</strain>
    </source>
</reference>
<dbReference type="GO" id="GO:0005739">
    <property type="term" value="C:mitochondrion"/>
    <property type="evidence" value="ECO:0007669"/>
    <property type="project" value="GOC"/>
</dbReference>
<dbReference type="GO" id="GO:0003735">
    <property type="term" value="F:structural constituent of ribosome"/>
    <property type="evidence" value="ECO:0000318"/>
    <property type="project" value="GO_Central"/>
</dbReference>
<gene>
    <name evidence="2" type="primary">LOC102592017</name>
</gene>
<dbReference type="STRING" id="4113.M1CZ38"/>
<dbReference type="OrthoDB" id="494426at2759"/>
<feature type="domain" description="IMS import disulfide relay-system CHCH-CHCH-like Cx9C" evidence="1">
    <location>
        <begin position="19"/>
        <end position="58"/>
    </location>
</feature>
<proteinExistence type="predicted"/>
<dbReference type="HOGENOM" id="CLU_2487811_0_0_1"/>
<evidence type="ECO:0000313" key="2">
    <source>
        <dbReference type="EnsemblPlants" id="PGSC0003DMT400077951"/>
    </source>
</evidence>
<dbReference type="InParanoid" id="M1CZ38"/>
<reference evidence="2" key="2">
    <citation type="submission" date="2015-06" db="UniProtKB">
        <authorList>
            <consortium name="EnsemblPlants"/>
        </authorList>
    </citation>
    <scope>IDENTIFICATION</scope>
    <source>
        <strain evidence="2">DM1-3 516 R44</strain>
    </source>
</reference>
<organism evidence="2 3">
    <name type="scientific">Solanum tuberosum</name>
    <name type="common">Potato</name>
    <dbReference type="NCBI Taxonomy" id="4113"/>
    <lineage>
        <taxon>Eukaryota</taxon>
        <taxon>Viridiplantae</taxon>
        <taxon>Streptophyta</taxon>
        <taxon>Embryophyta</taxon>
        <taxon>Tracheophyta</taxon>
        <taxon>Spermatophyta</taxon>
        <taxon>Magnoliopsida</taxon>
        <taxon>eudicotyledons</taxon>
        <taxon>Gunneridae</taxon>
        <taxon>Pentapetalae</taxon>
        <taxon>asterids</taxon>
        <taxon>lamiids</taxon>
        <taxon>Solanales</taxon>
        <taxon>Solanaceae</taxon>
        <taxon>Solanoideae</taxon>
        <taxon>Solaneae</taxon>
        <taxon>Solanum</taxon>
    </lineage>
</organism>
<dbReference type="InterPro" id="IPR017264">
    <property type="entry name" value="Ribosomal_mS37_fun"/>
</dbReference>
<evidence type="ECO:0000313" key="3">
    <source>
        <dbReference type="Proteomes" id="UP000011115"/>
    </source>
</evidence>
<dbReference type="InterPro" id="IPR031731">
    <property type="entry name" value="CX9C"/>
</dbReference>
<sequence>MGRKAGTLFINPKNFGSLQKPCVKDMVTFLNCLTLNHNKDDKCSRQKSLLSACMEAQVCIYSQTLFTLYSSLLFRKKKWFYSFACHK</sequence>
<dbReference type="Proteomes" id="UP000011115">
    <property type="component" value="Unassembled WGS sequence"/>
</dbReference>
<evidence type="ECO:0000259" key="1">
    <source>
        <dbReference type="Pfam" id="PF16860"/>
    </source>
</evidence>
<protein>
    <recommendedName>
        <fullName evidence="1">IMS import disulfide relay-system CHCH-CHCH-like Cx9C domain-containing protein</fullName>
    </recommendedName>
</protein>
<accession>M1CZ38</accession>
<dbReference type="AlphaFoldDB" id="M1CZ38"/>
<dbReference type="GO" id="GO:0032543">
    <property type="term" value="P:mitochondrial translation"/>
    <property type="evidence" value="ECO:0007669"/>
    <property type="project" value="InterPro"/>
</dbReference>
<dbReference type="ExpressionAtlas" id="M1CZ38">
    <property type="expression patterns" value="baseline and differential"/>
</dbReference>
<dbReference type="PaxDb" id="4113-PGSC0003DMT400077951"/>
<dbReference type="PANTHER" id="PTHR28066">
    <property type="entry name" value="37S RIBOSOMAL PROTEIN MRP10, MITOCHONDRIAL"/>
    <property type="match status" value="1"/>
</dbReference>
<name>M1CZ38_SOLTU</name>
<dbReference type="Pfam" id="PF16860">
    <property type="entry name" value="CX9C"/>
    <property type="match status" value="1"/>
</dbReference>
<dbReference type="EnsemblPlants" id="PGSC0003DMT400077951">
    <property type="protein sequence ID" value="PGSC0003DMT400077951"/>
    <property type="gene ID" value="PGSC0003DMG400030317"/>
</dbReference>
<keyword evidence="3" id="KW-1185">Reference proteome</keyword>